<keyword evidence="3" id="KW-0040">ANK repeat</keyword>
<dbReference type="SMART" id="SM00248">
    <property type="entry name" value="ANK"/>
    <property type="match status" value="4"/>
</dbReference>
<gene>
    <name evidence="5" type="ORF">BJG266_LOCUS29565</name>
    <name evidence="6" type="ORF">QVE165_LOCUS45940</name>
</gene>
<dbReference type="Proteomes" id="UP000663832">
    <property type="component" value="Unassembled WGS sequence"/>
</dbReference>
<protein>
    <recommendedName>
        <fullName evidence="8">Ankyrin repeat protein</fullName>
    </recommendedName>
</protein>
<dbReference type="Proteomes" id="UP000663877">
    <property type="component" value="Unassembled WGS sequence"/>
</dbReference>
<dbReference type="InterPro" id="IPR002110">
    <property type="entry name" value="Ankyrin_rpt"/>
</dbReference>
<evidence type="ECO:0000313" key="5">
    <source>
        <dbReference type="EMBL" id="CAF1250582.1"/>
    </source>
</evidence>
<evidence type="ECO:0000256" key="2">
    <source>
        <dbReference type="ARBA" id="ARBA00022737"/>
    </source>
</evidence>
<comment type="caution">
    <text evidence="6">The sequence shown here is derived from an EMBL/GenBank/DDBJ whole genome shotgun (WGS) entry which is preliminary data.</text>
</comment>
<evidence type="ECO:0008006" key="8">
    <source>
        <dbReference type="Google" id="ProtNLM"/>
    </source>
</evidence>
<dbReference type="Pfam" id="PF00023">
    <property type="entry name" value="Ank"/>
    <property type="match status" value="1"/>
</dbReference>
<dbReference type="SUPFAM" id="SSF48403">
    <property type="entry name" value="Ankyrin repeat"/>
    <property type="match status" value="1"/>
</dbReference>
<reference evidence="6" key="1">
    <citation type="submission" date="2021-02" db="EMBL/GenBank/DDBJ databases">
        <authorList>
            <person name="Nowell W R."/>
        </authorList>
    </citation>
    <scope>NUCLEOTIDE SEQUENCE</scope>
</reference>
<evidence type="ECO:0000256" key="1">
    <source>
        <dbReference type="ARBA" id="ARBA00005949"/>
    </source>
</evidence>
<evidence type="ECO:0000313" key="7">
    <source>
        <dbReference type="Proteomes" id="UP000663832"/>
    </source>
</evidence>
<dbReference type="InterPro" id="IPR051573">
    <property type="entry name" value="Ankyrin-SOCS_box_domain"/>
</dbReference>
<feature type="region of interest" description="Disordered" evidence="4">
    <location>
        <begin position="1"/>
        <end position="27"/>
    </location>
</feature>
<dbReference type="EMBL" id="CAJNOM010000664">
    <property type="protein sequence ID" value="CAF1536254.1"/>
    <property type="molecule type" value="Genomic_DNA"/>
</dbReference>
<evidence type="ECO:0000313" key="6">
    <source>
        <dbReference type="EMBL" id="CAF1536254.1"/>
    </source>
</evidence>
<dbReference type="AlphaFoldDB" id="A0A815VTA3"/>
<organism evidence="6 7">
    <name type="scientific">Adineta steineri</name>
    <dbReference type="NCBI Taxonomy" id="433720"/>
    <lineage>
        <taxon>Eukaryota</taxon>
        <taxon>Metazoa</taxon>
        <taxon>Spiralia</taxon>
        <taxon>Gnathifera</taxon>
        <taxon>Rotifera</taxon>
        <taxon>Eurotatoria</taxon>
        <taxon>Bdelloidea</taxon>
        <taxon>Adinetida</taxon>
        <taxon>Adinetidae</taxon>
        <taxon>Adineta</taxon>
    </lineage>
</organism>
<dbReference type="OrthoDB" id="9995333at2759"/>
<evidence type="ECO:0000256" key="4">
    <source>
        <dbReference type="SAM" id="MobiDB-lite"/>
    </source>
</evidence>
<comment type="similarity">
    <text evidence="1">Belongs to the ankyrin SOCS box (ASB) family.</text>
</comment>
<sequence length="245" mass="26986">MASEESNTIDHKTSSSELNNASNEEKDELQHLCQIPRLFPSEWSSPHEEAQTAYQRACLLGHRDIVQCMLNAGTEVDQGSPGGHSRSTMRGAFMFACQSRSMPTIQALLDDGAPVNKYGSCSLTYAGSFLPSISIHYSSRILPVSWENLYPIHYAIVDNNLELLIKLVTSNTKKLVTNQGLIPLHIACLFNQSVTMIDLLLSYGDANAGIIAKTNNNKFPDQLATDSTIIEYLRSTQSSMNQSKA</sequence>
<accession>A0A815VTA3</accession>
<dbReference type="Gene3D" id="1.25.40.20">
    <property type="entry name" value="Ankyrin repeat-containing domain"/>
    <property type="match status" value="2"/>
</dbReference>
<name>A0A815VTA3_9BILA</name>
<dbReference type="InterPro" id="IPR036770">
    <property type="entry name" value="Ankyrin_rpt-contain_sf"/>
</dbReference>
<keyword evidence="2" id="KW-0677">Repeat</keyword>
<dbReference type="PANTHER" id="PTHR24136:SF15">
    <property type="entry name" value="ANK_REP_REGION DOMAIN-CONTAINING PROTEIN"/>
    <property type="match status" value="1"/>
</dbReference>
<evidence type="ECO:0000256" key="3">
    <source>
        <dbReference type="ARBA" id="ARBA00023043"/>
    </source>
</evidence>
<dbReference type="PANTHER" id="PTHR24136">
    <property type="entry name" value="SOWAH (DROSOPHILA) HOMOLOG"/>
    <property type="match status" value="1"/>
</dbReference>
<dbReference type="GO" id="GO:0045732">
    <property type="term" value="P:positive regulation of protein catabolic process"/>
    <property type="evidence" value="ECO:0007669"/>
    <property type="project" value="TreeGrafter"/>
</dbReference>
<keyword evidence="7" id="KW-1185">Reference proteome</keyword>
<dbReference type="EMBL" id="CAJNOI010000344">
    <property type="protein sequence ID" value="CAF1250582.1"/>
    <property type="molecule type" value="Genomic_DNA"/>
</dbReference>
<proteinExistence type="inferred from homology"/>
<dbReference type="GO" id="GO:0016567">
    <property type="term" value="P:protein ubiquitination"/>
    <property type="evidence" value="ECO:0007669"/>
    <property type="project" value="TreeGrafter"/>
</dbReference>